<reference evidence="1 2" key="1">
    <citation type="submission" date="2016-01" db="EMBL/GenBank/DDBJ databases">
        <authorList>
            <person name="Brown R."/>
        </authorList>
    </citation>
    <scope>NUCLEOTIDE SEQUENCE [LARGE SCALE GENOMIC DNA]</scope>
    <source>
        <strain evidence="1">Sporomusa sphaeroides DSM 2875</strain>
    </source>
</reference>
<gene>
    <name evidence="1" type="ORF">SSPH_01040</name>
</gene>
<protein>
    <recommendedName>
        <fullName evidence="3">Helix-turn-helix domain-containing protein</fullName>
    </recommendedName>
</protein>
<evidence type="ECO:0008006" key="3">
    <source>
        <dbReference type="Google" id="ProtNLM"/>
    </source>
</evidence>
<evidence type="ECO:0000313" key="1">
    <source>
        <dbReference type="EMBL" id="CVK18402.1"/>
    </source>
</evidence>
<keyword evidence="2" id="KW-1185">Reference proteome</keyword>
<accession>A0ABP2C1R7</accession>
<dbReference type="EMBL" id="FCOW01000004">
    <property type="protein sequence ID" value="CVK18402.1"/>
    <property type="molecule type" value="Genomic_DNA"/>
</dbReference>
<name>A0ABP2C1R7_9FIRM</name>
<organism evidence="1 2">
    <name type="scientific">Sporomusa sphaeroides DSM 2875</name>
    <dbReference type="NCBI Taxonomy" id="1337886"/>
    <lineage>
        <taxon>Bacteria</taxon>
        <taxon>Bacillati</taxon>
        <taxon>Bacillota</taxon>
        <taxon>Negativicutes</taxon>
        <taxon>Selenomonadales</taxon>
        <taxon>Sporomusaceae</taxon>
        <taxon>Sporomusa</taxon>
    </lineage>
</organism>
<proteinExistence type="predicted"/>
<dbReference type="RefSeq" id="WP_075756338.1">
    <property type="nucleotide sequence ID" value="NZ_CP146991.1"/>
</dbReference>
<dbReference type="Proteomes" id="UP000245702">
    <property type="component" value="Unassembled WGS sequence"/>
</dbReference>
<sequence length="65" mass="7091">MSINKTLYELPELLRKNGGPIPMSRAGIYAAVKKGVIPSVRVGKRVFVPSWYVDSLLNEACTQGA</sequence>
<comment type="caution">
    <text evidence="1">The sequence shown here is derived from an EMBL/GenBank/DDBJ whole genome shotgun (WGS) entry which is preliminary data.</text>
</comment>
<evidence type="ECO:0000313" key="2">
    <source>
        <dbReference type="Proteomes" id="UP000245702"/>
    </source>
</evidence>